<organism evidence="2 3">
    <name type="scientific">Mytilus edulis</name>
    <name type="common">Blue mussel</name>
    <dbReference type="NCBI Taxonomy" id="6550"/>
    <lineage>
        <taxon>Eukaryota</taxon>
        <taxon>Metazoa</taxon>
        <taxon>Spiralia</taxon>
        <taxon>Lophotrochozoa</taxon>
        <taxon>Mollusca</taxon>
        <taxon>Bivalvia</taxon>
        <taxon>Autobranchia</taxon>
        <taxon>Pteriomorphia</taxon>
        <taxon>Mytilida</taxon>
        <taxon>Mytiloidea</taxon>
        <taxon>Mytilidae</taxon>
        <taxon>Mytilinae</taxon>
        <taxon>Mytilus</taxon>
    </lineage>
</organism>
<dbReference type="SUPFAM" id="SSF52540">
    <property type="entry name" value="P-loop containing nucleoside triphosphate hydrolases"/>
    <property type="match status" value="1"/>
</dbReference>
<protein>
    <recommendedName>
        <fullName evidence="1">Novel STAND NTPase 3 domain-containing protein</fullName>
    </recommendedName>
</protein>
<dbReference type="OrthoDB" id="6090904at2759"/>
<reference evidence="2" key="1">
    <citation type="submission" date="2021-03" db="EMBL/GenBank/DDBJ databases">
        <authorList>
            <person name="Bekaert M."/>
        </authorList>
    </citation>
    <scope>NUCLEOTIDE SEQUENCE</scope>
</reference>
<dbReference type="Proteomes" id="UP000683360">
    <property type="component" value="Unassembled WGS sequence"/>
</dbReference>
<evidence type="ECO:0000313" key="2">
    <source>
        <dbReference type="EMBL" id="CAG2212354.1"/>
    </source>
</evidence>
<accession>A0A8S3S095</accession>
<feature type="domain" description="Novel STAND NTPase 3" evidence="1">
    <location>
        <begin position="136"/>
        <end position="195"/>
    </location>
</feature>
<evidence type="ECO:0000313" key="3">
    <source>
        <dbReference type="Proteomes" id="UP000683360"/>
    </source>
</evidence>
<dbReference type="EMBL" id="CAJPWZ010001295">
    <property type="protein sequence ID" value="CAG2212354.1"/>
    <property type="molecule type" value="Genomic_DNA"/>
</dbReference>
<dbReference type="Gene3D" id="3.40.50.300">
    <property type="entry name" value="P-loop containing nucleotide triphosphate hydrolases"/>
    <property type="match status" value="1"/>
</dbReference>
<comment type="caution">
    <text evidence="2">The sequence shown here is derived from an EMBL/GenBank/DDBJ whole genome shotgun (WGS) entry which is preliminary data.</text>
</comment>
<dbReference type="Pfam" id="PF20720">
    <property type="entry name" value="nSTAND3"/>
    <property type="match status" value="1"/>
</dbReference>
<evidence type="ECO:0000259" key="1">
    <source>
        <dbReference type="Pfam" id="PF20720"/>
    </source>
</evidence>
<sequence length="196" mass="22137">MFLEIRMESEINHDIVKISSDGNSGCVYKESLCTEEGQVIYKNGSSTTDSLCRCDNTRGYDFIHRPQHRCYCVQSKEDCSCYFRKCSATEFLSLGIFDGTMETSTAISTGINSNQERTIELQEKEIMKWRKSHVHFEETTASKTVLDKMKTHGFIILSGPPGSGKSAIAYNTAFLLEKNEEFKILPVSSPEEIKNT</sequence>
<dbReference type="InterPro" id="IPR027417">
    <property type="entry name" value="P-loop_NTPase"/>
</dbReference>
<keyword evidence="3" id="KW-1185">Reference proteome</keyword>
<dbReference type="AlphaFoldDB" id="A0A8S3S095"/>
<gene>
    <name evidence="2" type="ORF">MEDL_26340</name>
</gene>
<dbReference type="InterPro" id="IPR049050">
    <property type="entry name" value="nSTAND3"/>
</dbReference>
<name>A0A8S3S095_MYTED</name>
<proteinExistence type="predicted"/>